<dbReference type="SUPFAM" id="SSF63380">
    <property type="entry name" value="Riboflavin synthase domain-like"/>
    <property type="match status" value="1"/>
</dbReference>
<dbReference type="InterPro" id="IPR006058">
    <property type="entry name" value="2Fe2S_fd_BS"/>
</dbReference>
<dbReference type="PANTHER" id="PTHR47354:SF1">
    <property type="entry name" value="CARNITINE MONOOXYGENASE REDUCTASE SUBUNIT"/>
    <property type="match status" value="1"/>
</dbReference>
<dbReference type="InterPro" id="IPR017927">
    <property type="entry name" value="FAD-bd_FR_type"/>
</dbReference>
<keyword evidence="10" id="KW-1185">Reference proteome</keyword>
<dbReference type="SUPFAM" id="SSF52343">
    <property type="entry name" value="Ferredoxin reductase-like, C-terminal NADP-linked domain"/>
    <property type="match status" value="1"/>
</dbReference>
<evidence type="ECO:0000313" key="10">
    <source>
        <dbReference type="Proteomes" id="UP001556196"/>
    </source>
</evidence>
<dbReference type="CDD" id="cd06185">
    <property type="entry name" value="PDR_like"/>
    <property type="match status" value="1"/>
</dbReference>
<evidence type="ECO:0000313" key="9">
    <source>
        <dbReference type="EMBL" id="MEW9805267.1"/>
    </source>
</evidence>
<evidence type="ECO:0000256" key="5">
    <source>
        <dbReference type="ARBA" id="ARBA00023004"/>
    </source>
</evidence>
<dbReference type="Proteomes" id="UP001556196">
    <property type="component" value="Unassembled WGS sequence"/>
</dbReference>
<dbReference type="SUPFAM" id="SSF54292">
    <property type="entry name" value="2Fe-2S ferredoxin-like"/>
    <property type="match status" value="1"/>
</dbReference>
<evidence type="ECO:0000256" key="6">
    <source>
        <dbReference type="ARBA" id="ARBA00023014"/>
    </source>
</evidence>
<dbReference type="EMBL" id="JBFOCI010000001">
    <property type="protein sequence ID" value="MEW9805267.1"/>
    <property type="molecule type" value="Genomic_DNA"/>
</dbReference>
<feature type="domain" description="FAD-binding FR-type" evidence="8">
    <location>
        <begin position="13"/>
        <end position="115"/>
    </location>
</feature>
<comment type="caution">
    <text evidence="9">The sequence shown here is derived from an EMBL/GenBank/DDBJ whole genome shotgun (WGS) entry which is preliminary data.</text>
</comment>
<dbReference type="PRINTS" id="PR00409">
    <property type="entry name" value="PHDIOXRDTASE"/>
</dbReference>
<dbReference type="InterPro" id="IPR001433">
    <property type="entry name" value="OxRdtase_FAD/NAD-bd"/>
</dbReference>
<accession>A0ABV3QY50</accession>
<keyword evidence="3" id="KW-0479">Metal-binding</keyword>
<dbReference type="Gene3D" id="3.10.20.30">
    <property type="match status" value="1"/>
</dbReference>
<proteinExistence type="predicted"/>
<dbReference type="Gene3D" id="2.40.30.10">
    <property type="entry name" value="Translation factors"/>
    <property type="match status" value="1"/>
</dbReference>
<dbReference type="RefSeq" id="WP_367722307.1">
    <property type="nucleotide sequence ID" value="NZ_JBFOCI010000001.1"/>
</dbReference>
<keyword evidence="5" id="KW-0408">Iron</keyword>
<dbReference type="InterPro" id="IPR001041">
    <property type="entry name" value="2Fe-2S_ferredoxin-type"/>
</dbReference>
<name>A0ABV3QY50_9HYPH</name>
<reference evidence="9 10" key="1">
    <citation type="submission" date="2024-06" db="EMBL/GenBank/DDBJ databases">
        <authorList>
            <person name="Tuo L."/>
        </authorList>
    </citation>
    <scope>NUCLEOTIDE SEQUENCE [LARGE SCALE GENOMIC DNA]</scope>
    <source>
        <strain evidence="9 10">ZMM04-5</strain>
    </source>
</reference>
<keyword evidence="2" id="KW-0001">2Fe-2S</keyword>
<protein>
    <submittedName>
        <fullName evidence="9">2Fe-2S iron-sulfur cluster-binding protein</fullName>
    </submittedName>
</protein>
<keyword evidence="4" id="KW-0560">Oxidoreductase</keyword>
<dbReference type="PANTHER" id="PTHR47354">
    <property type="entry name" value="NADH OXIDOREDUCTASE HCR"/>
    <property type="match status" value="1"/>
</dbReference>
<dbReference type="Gene3D" id="3.40.50.80">
    <property type="entry name" value="Nucleotide-binding domain of ferredoxin-NADP reductase (FNR) module"/>
    <property type="match status" value="1"/>
</dbReference>
<dbReference type="Pfam" id="PF00175">
    <property type="entry name" value="NAD_binding_1"/>
    <property type="match status" value="1"/>
</dbReference>
<evidence type="ECO:0000259" key="8">
    <source>
        <dbReference type="PROSITE" id="PS51384"/>
    </source>
</evidence>
<dbReference type="PROSITE" id="PS00197">
    <property type="entry name" value="2FE2S_FER_1"/>
    <property type="match status" value="1"/>
</dbReference>
<keyword evidence="1" id="KW-0285">Flavoprotein</keyword>
<dbReference type="PROSITE" id="PS51085">
    <property type="entry name" value="2FE2S_FER_2"/>
    <property type="match status" value="1"/>
</dbReference>
<dbReference type="Pfam" id="PF00111">
    <property type="entry name" value="Fer2"/>
    <property type="match status" value="1"/>
</dbReference>
<evidence type="ECO:0000259" key="7">
    <source>
        <dbReference type="PROSITE" id="PS51085"/>
    </source>
</evidence>
<evidence type="ECO:0000256" key="1">
    <source>
        <dbReference type="ARBA" id="ARBA00022630"/>
    </source>
</evidence>
<dbReference type="InterPro" id="IPR017938">
    <property type="entry name" value="Riboflavin_synthase-like_b-brl"/>
</dbReference>
<dbReference type="InterPro" id="IPR050415">
    <property type="entry name" value="MRET"/>
</dbReference>
<dbReference type="CDD" id="cd00207">
    <property type="entry name" value="fer2"/>
    <property type="match status" value="1"/>
</dbReference>
<evidence type="ECO:0000256" key="2">
    <source>
        <dbReference type="ARBA" id="ARBA00022714"/>
    </source>
</evidence>
<gene>
    <name evidence="9" type="ORF">ABUE31_04600</name>
</gene>
<evidence type="ECO:0000256" key="3">
    <source>
        <dbReference type="ARBA" id="ARBA00022723"/>
    </source>
</evidence>
<dbReference type="InterPro" id="IPR012675">
    <property type="entry name" value="Beta-grasp_dom_sf"/>
</dbReference>
<keyword evidence="6" id="KW-0411">Iron-sulfur</keyword>
<sequence>MNQAAIIPAQNADEQLSLRIEKCVSVADGVVALTLAKADSGPLPGWSPGAHIDLILPNGVTRQYSLCGNPADNSRWRIGVLLAPASRGGSSYIHSELRAGNRLVASHPRNNFPLDTAERYLFIAGGIGITPILPMLAELSARGAEWHLLYGGRTARSMAFKEEIAELAGGTLELRPEDECGLLDLDACLTAHEPGRVVYCCGPEPLIKAVENRCASWPSGALRKERFAPSERQTPLDPGAFEVELARSGRRVVVPADRSMLNVLEDAGCAITNSCRAGICGTCLVRVLAGIPEHNDDILNDQQREAGDVVLPCVSRSRTATLVLDL</sequence>
<dbReference type="InterPro" id="IPR036010">
    <property type="entry name" value="2Fe-2S_ferredoxin-like_sf"/>
</dbReference>
<dbReference type="PROSITE" id="PS51384">
    <property type="entry name" value="FAD_FR"/>
    <property type="match status" value="1"/>
</dbReference>
<dbReference type="InterPro" id="IPR039261">
    <property type="entry name" value="FNR_nucleotide-bd"/>
</dbReference>
<evidence type="ECO:0000256" key="4">
    <source>
        <dbReference type="ARBA" id="ARBA00023002"/>
    </source>
</evidence>
<organism evidence="9 10">
    <name type="scientific">Mesorhizobium marinum</name>
    <dbReference type="NCBI Taxonomy" id="3228790"/>
    <lineage>
        <taxon>Bacteria</taxon>
        <taxon>Pseudomonadati</taxon>
        <taxon>Pseudomonadota</taxon>
        <taxon>Alphaproteobacteria</taxon>
        <taxon>Hyphomicrobiales</taxon>
        <taxon>Phyllobacteriaceae</taxon>
        <taxon>Mesorhizobium</taxon>
    </lineage>
</organism>
<feature type="domain" description="2Fe-2S ferredoxin-type" evidence="7">
    <location>
        <begin position="241"/>
        <end position="326"/>
    </location>
</feature>